<dbReference type="RefSeq" id="WP_177714371.1">
    <property type="nucleotide sequence ID" value="NZ_JACRSQ010000003.1"/>
</dbReference>
<comment type="caution">
    <text evidence="1">The sequence shown here is derived from an EMBL/GenBank/DDBJ whole genome shotgun (WGS) entry which is preliminary data.</text>
</comment>
<protein>
    <submittedName>
        <fullName evidence="1">Uncharacterized protein</fullName>
    </submittedName>
</protein>
<name>A0A926DR50_9FIRM</name>
<sequence>MEQQLSPVEQAYRELINSLMTENVYLRARVIELEQAQKVEMERKEE</sequence>
<evidence type="ECO:0000313" key="2">
    <source>
        <dbReference type="Proteomes" id="UP000657006"/>
    </source>
</evidence>
<dbReference type="Proteomes" id="UP000657006">
    <property type="component" value="Unassembled WGS sequence"/>
</dbReference>
<keyword evidence="2" id="KW-1185">Reference proteome</keyword>
<gene>
    <name evidence="1" type="ORF">H8730_02930</name>
</gene>
<proteinExistence type="predicted"/>
<dbReference type="EMBL" id="JACRSQ010000003">
    <property type="protein sequence ID" value="MBC8542501.1"/>
    <property type="molecule type" value="Genomic_DNA"/>
</dbReference>
<dbReference type="AlphaFoldDB" id="A0A926DR50"/>
<organism evidence="1 2">
    <name type="scientific">Bianquea renquensis</name>
    <dbReference type="NCBI Taxonomy" id="2763661"/>
    <lineage>
        <taxon>Bacteria</taxon>
        <taxon>Bacillati</taxon>
        <taxon>Bacillota</taxon>
        <taxon>Clostridia</taxon>
        <taxon>Eubacteriales</taxon>
        <taxon>Bianqueaceae</taxon>
        <taxon>Bianquea</taxon>
    </lineage>
</organism>
<accession>A0A926DR50</accession>
<evidence type="ECO:0000313" key="1">
    <source>
        <dbReference type="EMBL" id="MBC8542501.1"/>
    </source>
</evidence>
<reference evidence="1" key="1">
    <citation type="submission" date="2020-08" db="EMBL/GenBank/DDBJ databases">
        <title>Genome public.</title>
        <authorList>
            <person name="Liu C."/>
            <person name="Sun Q."/>
        </authorList>
    </citation>
    <scope>NUCLEOTIDE SEQUENCE</scope>
    <source>
        <strain evidence="1">NSJ-32</strain>
    </source>
</reference>